<comment type="caution">
    <text evidence="4">The sequence shown here is derived from an EMBL/GenBank/DDBJ whole genome shotgun (WGS) entry which is preliminary data.</text>
</comment>
<protein>
    <recommendedName>
        <fullName evidence="3">TauD/TfdA-like domain-containing protein</fullName>
    </recommendedName>
</protein>
<dbReference type="GO" id="GO:0017000">
    <property type="term" value="P:antibiotic biosynthetic process"/>
    <property type="evidence" value="ECO:0007669"/>
    <property type="project" value="UniProtKB-KW"/>
</dbReference>
<name>A0AAW1PFR7_9CHLO</name>
<keyword evidence="5" id="KW-1185">Reference proteome</keyword>
<dbReference type="AlphaFoldDB" id="A0AAW1PFR7"/>
<keyword evidence="1" id="KW-0560">Oxidoreductase</keyword>
<evidence type="ECO:0000256" key="1">
    <source>
        <dbReference type="ARBA" id="ARBA00023002"/>
    </source>
</evidence>
<dbReference type="Gene3D" id="3.60.130.10">
    <property type="entry name" value="Clavaminate synthase-like"/>
    <property type="match status" value="1"/>
</dbReference>
<organism evidence="4 5">
    <name type="scientific">Symbiochloris irregularis</name>
    <dbReference type="NCBI Taxonomy" id="706552"/>
    <lineage>
        <taxon>Eukaryota</taxon>
        <taxon>Viridiplantae</taxon>
        <taxon>Chlorophyta</taxon>
        <taxon>core chlorophytes</taxon>
        <taxon>Trebouxiophyceae</taxon>
        <taxon>Trebouxiales</taxon>
        <taxon>Trebouxiaceae</taxon>
        <taxon>Symbiochloris</taxon>
    </lineage>
</organism>
<sequence length="386" mass="43770">MSRALSKRSARPDTWCVQAVQSPATDRSVLEASYASRDLQPVEGPGVWYADDYRNSTTWIHQFSAEEIAELETAIHAAQTNGKETQELTSADFKLPLLEPQLLQWRDEVVHGRGFYLLKGLPVDAWTVEQTVLSYWIMGTFLGKAVSQNAKRHLVGHVKDINLPGGHYDPINRVYATRGAQPYHSDPSDLVGLLCLKQAKTGGISSWASSLTVYNEMLKSHPQLAQVMAQPFYFDRKNEVPEGKLPYFAMPIFNNYQERLAVFYENGFIQSAQRHPEVPRLTEEQLQAIEVFDGLASSDALRMDYVLQPGDVQLLHNHQIIHTRSEYVDFEEPEKRRHLLRLWVSPENDWPLPEVFLERFAGSIEPGNRGGILVPGYEAKVPLEAE</sequence>
<dbReference type="EMBL" id="JALJOQ010000032">
    <property type="protein sequence ID" value="KAK9807245.1"/>
    <property type="molecule type" value="Genomic_DNA"/>
</dbReference>
<proteinExistence type="predicted"/>
<dbReference type="Proteomes" id="UP001465755">
    <property type="component" value="Unassembled WGS sequence"/>
</dbReference>
<dbReference type="PANTHER" id="PTHR10696:SF56">
    <property type="entry name" value="TAUD_TFDA-LIKE DOMAIN-CONTAINING PROTEIN"/>
    <property type="match status" value="1"/>
</dbReference>
<reference evidence="4 5" key="1">
    <citation type="journal article" date="2024" name="Nat. Commun.">
        <title>Phylogenomics reveals the evolutionary origins of lichenization in chlorophyte algae.</title>
        <authorList>
            <person name="Puginier C."/>
            <person name="Libourel C."/>
            <person name="Otte J."/>
            <person name="Skaloud P."/>
            <person name="Haon M."/>
            <person name="Grisel S."/>
            <person name="Petersen M."/>
            <person name="Berrin J.G."/>
            <person name="Delaux P.M."/>
            <person name="Dal Grande F."/>
            <person name="Keller J."/>
        </authorList>
    </citation>
    <scope>NUCLEOTIDE SEQUENCE [LARGE SCALE GENOMIC DNA]</scope>
    <source>
        <strain evidence="4 5">SAG 2036</strain>
    </source>
</reference>
<dbReference type="SUPFAM" id="SSF51197">
    <property type="entry name" value="Clavaminate synthase-like"/>
    <property type="match status" value="1"/>
</dbReference>
<evidence type="ECO:0000313" key="5">
    <source>
        <dbReference type="Proteomes" id="UP001465755"/>
    </source>
</evidence>
<evidence type="ECO:0000259" key="3">
    <source>
        <dbReference type="Pfam" id="PF02668"/>
    </source>
</evidence>
<feature type="domain" description="TauD/TfdA-like" evidence="3">
    <location>
        <begin position="90"/>
        <end position="343"/>
    </location>
</feature>
<dbReference type="InterPro" id="IPR042098">
    <property type="entry name" value="TauD-like_sf"/>
</dbReference>
<dbReference type="PANTHER" id="PTHR10696">
    <property type="entry name" value="GAMMA-BUTYROBETAINE HYDROXYLASE-RELATED"/>
    <property type="match status" value="1"/>
</dbReference>
<dbReference type="InterPro" id="IPR003819">
    <property type="entry name" value="TauD/TfdA-like"/>
</dbReference>
<evidence type="ECO:0000256" key="2">
    <source>
        <dbReference type="ARBA" id="ARBA00023194"/>
    </source>
</evidence>
<keyword evidence="2" id="KW-0045">Antibiotic biosynthesis</keyword>
<accession>A0AAW1PFR7</accession>
<evidence type="ECO:0000313" key="4">
    <source>
        <dbReference type="EMBL" id="KAK9807245.1"/>
    </source>
</evidence>
<dbReference type="InterPro" id="IPR050411">
    <property type="entry name" value="AlphaKG_dependent_hydroxylases"/>
</dbReference>
<dbReference type="GO" id="GO:0016491">
    <property type="term" value="F:oxidoreductase activity"/>
    <property type="evidence" value="ECO:0007669"/>
    <property type="project" value="UniProtKB-KW"/>
</dbReference>
<dbReference type="Pfam" id="PF02668">
    <property type="entry name" value="TauD"/>
    <property type="match status" value="1"/>
</dbReference>
<gene>
    <name evidence="4" type="ORF">WJX73_001971</name>
</gene>